<proteinExistence type="predicted"/>
<evidence type="ECO:0000256" key="1">
    <source>
        <dbReference type="SAM" id="MobiDB-lite"/>
    </source>
</evidence>
<feature type="region of interest" description="Disordered" evidence="1">
    <location>
        <begin position="1"/>
        <end position="23"/>
    </location>
</feature>
<accession>A0A8J6CBR0</accession>
<feature type="transmembrane region" description="Helical" evidence="2">
    <location>
        <begin position="68"/>
        <end position="87"/>
    </location>
</feature>
<keyword evidence="4" id="KW-1185">Reference proteome</keyword>
<dbReference type="OrthoDB" id="423576at2759"/>
<keyword evidence="2" id="KW-0472">Membrane</keyword>
<feature type="transmembrane region" description="Helical" evidence="2">
    <location>
        <begin position="246"/>
        <end position="265"/>
    </location>
</feature>
<dbReference type="EMBL" id="JAGTXO010000003">
    <property type="protein sequence ID" value="KAG8469042.1"/>
    <property type="molecule type" value="Genomic_DNA"/>
</dbReference>
<sequence>MAAGLDVAGAPAVHSEPASQPPTLRARSVVWPTDLPDPFGHGLGPNAERIRERIAAVRREGHRRRLRVQLPALCVGCVCAVGAVVIVVTQARWWLYGFTSLHMAPFFVLLSLMPTDITALRAYLAFAGAVILFALWWLCVNVLQPSRARLLAAEMRSGSGGRALGACSLFVIAAATMLALARVAMLLADTFVSRRSAAVALVRAWRFVSIVQIVFGIVYSLVFLAIALDHEANASFFRRMTLRHIFIADGMVALCTLTLGLLGLWPPLRSKASAEACDDHDDAAARRSGKRDDGGAQPSAGLTNAVDEAYALSEPATLGEVDAFLSHSWHDAAADKFAALQAWRALFKAENGREPLCWYDRCCIDQTDIAQELTSLPIYLGGCNTLVALAGPTFLQRLWCVIELHIFFQMHGSPHAANSIHIQPVGDVTAAFAANDSFDVRTAHASDPRDAVRLLSVIEGHPGGAEPFNEWVRSLARGPN</sequence>
<dbReference type="OMA" id="PHAANSI"/>
<keyword evidence="2" id="KW-0812">Transmembrane</keyword>
<organism evidence="3 4">
    <name type="scientific">Diacronema lutheri</name>
    <name type="common">Unicellular marine alga</name>
    <name type="synonym">Monochrysis lutheri</name>
    <dbReference type="NCBI Taxonomy" id="2081491"/>
    <lineage>
        <taxon>Eukaryota</taxon>
        <taxon>Haptista</taxon>
        <taxon>Haptophyta</taxon>
        <taxon>Pavlovophyceae</taxon>
        <taxon>Pavlovales</taxon>
        <taxon>Pavlovaceae</taxon>
        <taxon>Diacronema</taxon>
    </lineage>
</organism>
<name>A0A8J6CBR0_DIALT</name>
<dbReference type="AlphaFoldDB" id="A0A8J6CBR0"/>
<dbReference type="Proteomes" id="UP000751190">
    <property type="component" value="Unassembled WGS sequence"/>
</dbReference>
<gene>
    <name evidence="3" type="ORF">KFE25_007560</name>
</gene>
<protein>
    <submittedName>
        <fullName evidence="3">Uncharacterized protein</fullName>
    </submittedName>
</protein>
<feature type="transmembrane region" description="Helical" evidence="2">
    <location>
        <begin position="93"/>
        <end position="110"/>
    </location>
</feature>
<evidence type="ECO:0000256" key="2">
    <source>
        <dbReference type="SAM" id="Phobius"/>
    </source>
</evidence>
<feature type="transmembrane region" description="Helical" evidence="2">
    <location>
        <begin position="204"/>
        <end position="226"/>
    </location>
</feature>
<evidence type="ECO:0000313" key="4">
    <source>
        <dbReference type="Proteomes" id="UP000751190"/>
    </source>
</evidence>
<evidence type="ECO:0000313" key="3">
    <source>
        <dbReference type="EMBL" id="KAG8469042.1"/>
    </source>
</evidence>
<keyword evidence="2" id="KW-1133">Transmembrane helix</keyword>
<reference evidence="3" key="1">
    <citation type="submission" date="2021-05" db="EMBL/GenBank/DDBJ databases">
        <title>The genome of the haptophyte Pavlova lutheri (Diacronema luteri, Pavlovales) - a model for lipid biosynthesis in eukaryotic algae.</title>
        <authorList>
            <person name="Hulatt C.J."/>
            <person name="Posewitz M.C."/>
        </authorList>
    </citation>
    <scope>NUCLEOTIDE SEQUENCE</scope>
    <source>
        <strain evidence="3">NIVA-4/92</strain>
    </source>
</reference>
<feature type="transmembrane region" description="Helical" evidence="2">
    <location>
        <begin position="122"/>
        <end position="143"/>
    </location>
</feature>
<feature type="transmembrane region" description="Helical" evidence="2">
    <location>
        <begin position="163"/>
        <end position="192"/>
    </location>
</feature>
<comment type="caution">
    <text evidence="3">The sequence shown here is derived from an EMBL/GenBank/DDBJ whole genome shotgun (WGS) entry which is preliminary data.</text>
</comment>